<comment type="caution">
    <text evidence="1">The sequence shown here is derived from an EMBL/GenBank/DDBJ whole genome shotgun (WGS) entry which is preliminary data.</text>
</comment>
<keyword evidence="2" id="KW-1185">Reference proteome</keyword>
<gene>
    <name evidence="1" type="ORF">DPMN_112816</name>
</gene>
<reference evidence="1" key="2">
    <citation type="submission" date="2020-11" db="EMBL/GenBank/DDBJ databases">
        <authorList>
            <person name="McCartney M.A."/>
            <person name="Auch B."/>
            <person name="Kono T."/>
            <person name="Mallez S."/>
            <person name="Becker A."/>
            <person name="Gohl D.M."/>
            <person name="Silverstein K.A.T."/>
            <person name="Koren S."/>
            <person name="Bechman K.B."/>
            <person name="Herman A."/>
            <person name="Abrahante J.E."/>
            <person name="Garbe J."/>
        </authorList>
    </citation>
    <scope>NUCLEOTIDE SEQUENCE</scope>
    <source>
        <strain evidence="1">Duluth1</strain>
        <tissue evidence="1">Whole animal</tissue>
    </source>
</reference>
<evidence type="ECO:0000313" key="2">
    <source>
        <dbReference type="Proteomes" id="UP000828390"/>
    </source>
</evidence>
<proteinExistence type="predicted"/>
<dbReference type="Proteomes" id="UP000828390">
    <property type="component" value="Unassembled WGS sequence"/>
</dbReference>
<dbReference type="EMBL" id="JAIWYP010000004">
    <property type="protein sequence ID" value="KAH3839387.1"/>
    <property type="molecule type" value="Genomic_DNA"/>
</dbReference>
<organism evidence="1 2">
    <name type="scientific">Dreissena polymorpha</name>
    <name type="common">Zebra mussel</name>
    <name type="synonym">Mytilus polymorpha</name>
    <dbReference type="NCBI Taxonomy" id="45954"/>
    <lineage>
        <taxon>Eukaryota</taxon>
        <taxon>Metazoa</taxon>
        <taxon>Spiralia</taxon>
        <taxon>Lophotrochozoa</taxon>
        <taxon>Mollusca</taxon>
        <taxon>Bivalvia</taxon>
        <taxon>Autobranchia</taxon>
        <taxon>Heteroconchia</taxon>
        <taxon>Euheterodonta</taxon>
        <taxon>Imparidentia</taxon>
        <taxon>Neoheterodontei</taxon>
        <taxon>Myida</taxon>
        <taxon>Dreissenoidea</taxon>
        <taxon>Dreissenidae</taxon>
        <taxon>Dreissena</taxon>
    </lineage>
</organism>
<reference evidence="1" key="1">
    <citation type="journal article" date="2019" name="bioRxiv">
        <title>The Genome of the Zebra Mussel, Dreissena polymorpha: A Resource for Invasive Species Research.</title>
        <authorList>
            <person name="McCartney M.A."/>
            <person name="Auch B."/>
            <person name="Kono T."/>
            <person name="Mallez S."/>
            <person name="Zhang Y."/>
            <person name="Obille A."/>
            <person name="Becker A."/>
            <person name="Abrahante J.E."/>
            <person name="Garbe J."/>
            <person name="Badalamenti J.P."/>
            <person name="Herman A."/>
            <person name="Mangelson H."/>
            <person name="Liachko I."/>
            <person name="Sullivan S."/>
            <person name="Sone E.D."/>
            <person name="Koren S."/>
            <person name="Silverstein K.A.T."/>
            <person name="Beckman K.B."/>
            <person name="Gohl D.M."/>
        </authorList>
    </citation>
    <scope>NUCLEOTIDE SEQUENCE</scope>
    <source>
        <strain evidence="1">Duluth1</strain>
        <tissue evidence="1">Whole animal</tissue>
    </source>
</reference>
<accession>A0A9D4QR02</accession>
<sequence length="226" mass="25282">MDISSSPQQFEHYFNDTQCIPTPESYINVEPLQNNCSSPSSVSSKVHILRSFSCVSNATYICDSCLNYPSSSKTRHCPHTPSLQLTHDDQMSPNLLKSTNPNVRDDTIPNPKNSQHNASTAFILPGTGCDDAQYCVTNYRSPDYPRNTNSCNASVPEKIRKTTILKLNPSTFEIGTHTVCSAHTLKYLQSFEILELDSVYYDGHSLFSFTIKPKKEVETTRTQSAK</sequence>
<name>A0A9D4QR02_DREPO</name>
<evidence type="ECO:0000313" key="1">
    <source>
        <dbReference type="EMBL" id="KAH3839387.1"/>
    </source>
</evidence>
<protein>
    <submittedName>
        <fullName evidence="1">Uncharacterized protein</fullName>
    </submittedName>
</protein>
<dbReference type="AlphaFoldDB" id="A0A9D4QR02"/>